<evidence type="ECO:0000259" key="1">
    <source>
        <dbReference type="PROSITE" id="PS51192"/>
    </source>
</evidence>
<accession>A0AB37VQ19</accession>
<dbReference type="PROSITE" id="PS51194">
    <property type="entry name" value="HELICASE_CTER"/>
    <property type="match status" value="1"/>
</dbReference>
<dbReference type="Pfam" id="PF00271">
    <property type="entry name" value="Helicase_C"/>
    <property type="match status" value="1"/>
</dbReference>
<proteinExistence type="predicted"/>
<dbReference type="Gene3D" id="3.40.50.300">
    <property type="entry name" value="P-loop containing nucleotide triphosphate hydrolases"/>
    <property type="match status" value="2"/>
</dbReference>
<dbReference type="InterPro" id="IPR006935">
    <property type="entry name" value="Helicase/UvrB_N"/>
</dbReference>
<gene>
    <name evidence="3" type="ORF">CYQ77_12850</name>
</gene>
<reference evidence="3 4" key="1">
    <citation type="submission" date="2017-12" db="EMBL/GenBank/DDBJ databases">
        <title>A pool of 800 enterococci isolated from chicken carcass rinse samples from New Zealand.</title>
        <authorList>
            <person name="Zhang J."/>
            <person name="Rogers L."/>
            <person name="Midwinter A."/>
            <person name="French N."/>
        </authorList>
    </citation>
    <scope>NUCLEOTIDE SEQUENCE [LARGE SCALE GENOMIC DNA]</scope>
    <source>
        <strain evidence="3 4">EN697</strain>
    </source>
</reference>
<dbReference type="EMBL" id="PJVH01000069">
    <property type="protein sequence ID" value="RXU83691.1"/>
    <property type="molecule type" value="Genomic_DNA"/>
</dbReference>
<comment type="caution">
    <text evidence="3">The sequence shown here is derived from an EMBL/GenBank/DDBJ whole genome shotgun (WGS) entry which is preliminary data.</text>
</comment>
<dbReference type="SMART" id="SM00490">
    <property type="entry name" value="HELICc"/>
    <property type="match status" value="1"/>
</dbReference>
<dbReference type="GO" id="GO:0016787">
    <property type="term" value="F:hydrolase activity"/>
    <property type="evidence" value="ECO:0007669"/>
    <property type="project" value="InterPro"/>
</dbReference>
<dbReference type="AlphaFoldDB" id="A0AB37VQ19"/>
<dbReference type="InterPro" id="IPR027417">
    <property type="entry name" value="P-loop_NTPase"/>
</dbReference>
<dbReference type="SUPFAM" id="SSF52540">
    <property type="entry name" value="P-loop containing nucleoside triphosphate hydrolases"/>
    <property type="match status" value="1"/>
</dbReference>
<dbReference type="GO" id="GO:0005829">
    <property type="term" value="C:cytosol"/>
    <property type="evidence" value="ECO:0007669"/>
    <property type="project" value="TreeGrafter"/>
</dbReference>
<dbReference type="Pfam" id="PF04851">
    <property type="entry name" value="ResIII"/>
    <property type="match status" value="1"/>
</dbReference>
<name>A0AB37VQ19_ENTFC</name>
<dbReference type="SMART" id="SM00487">
    <property type="entry name" value="DEXDc"/>
    <property type="match status" value="1"/>
</dbReference>
<evidence type="ECO:0000259" key="2">
    <source>
        <dbReference type="PROSITE" id="PS51194"/>
    </source>
</evidence>
<dbReference type="GO" id="GO:0003677">
    <property type="term" value="F:DNA binding"/>
    <property type="evidence" value="ECO:0007669"/>
    <property type="project" value="InterPro"/>
</dbReference>
<dbReference type="RefSeq" id="WP_104325266.1">
    <property type="nucleotide sequence ID" value="NZ_CABEEM010000001.1"/>
</dbReference>
<dbReference type="InterPro" id="IPR001650">
    <property type="entry name" value="Helicase_C-like"/>
</dbReference>
<evidence type="ECO:0000313" key="3">
    <source>
        <dbReference type="EMBL" id="RXU83691.1"/>
    </source>
</evidence>
<dbReference type="PROSITE" id="PS51192">
    <property type="entry name" value="HELICASE_ATP_BIND_1"/>
    <property type="match status" value="1"/>
</dbReference>
<evidence type="ECO:0000313" key="4">
    <source>
        <dbReference type="Proteomes" id="UP000289562"/>
    </source>
</evidence>
<organism evidence="3 4">
    <name type="scientific">Enterococcus faecium</name>
    <name type="common">Streptococcus faecium</name>
    <dbReference type="NCBI Taxonomy" id="1352"/>
    <lineage>
        <taxon>Bacteria</taxon>
        <taxon>Bacillati</taxon>
        <taxon>Bacillota</taxon>
        <taxon>Bacilli</taxon>
        <taxon>Lactobacillales</taxon>
        <taxon>Enterococcaceae</taxon>
        <taxon>Enterococcus</taxon>
    </lineage>
</organism>
<protein>
    <submittedName>
        <fullName evidence="3">Uncharacterized protein</fullName>
    </submittedName>
</protein>
<feature type="domain" description="Helicase ATP-binding" evidence="1">
    <location>
        <begin position="199"/>
        <end position="401"/>
    </location>
</feature>
<sequence>MADRKDTLIAKKILTSHQYENFLQLEAEINKSESNNIKGEAFELFAKALLDINSRLYQLKKVYRREEVPDDIIKKLRLEPTDHGVDGVAISEDDQLIAYQVKFRSGKDNRLTYTELATFWTEADDADRCLVITNTPNLPKETRNRRIDQSSILYDELMSLDQTFFKQLFEYYQTNGTVSTKRIPAKPRSYQLKIINDCITGFESSRRGKLIAACGIGKTLIAKWIADRLECEYTVFFAPSLALIKQTIDSWHYNTDNPFSYMAICSDQTVMDFQIEDEVAFSTDEVSFPVTTDPEKVVTFLENSSRYPKVIFCTYQSSDALSTAITLYNAKHNQQFEFDLCLADEAHKTTSLSDSQDRASIFSIMLNDQFIPSKKRLFLTATERIYSSRIKKAYDESSNKEIYSMDDPKWYGKVFSRYSFGQAISEKVIADYQIIVFTLPEESLAEYGFDKNKTYVNVEGNEVTVDTNMLQRQIILSKALDSLPIKKVIVYENRVKTAYDFINGNNTLSFDQVFDQVSQEYDSQQIYCGTVDGSMSTKKRKEILASFSSSNIGVITNARCLTEGVDVPLIDAVYFAHEKNSEIDIIQAIGRALRKPHNQDKTSYIILPIILPEGVEKFEDIDPMAFNTIHSVVAALADQDKNIQEMIDAINWSNGGTYSRNKNRNIHINVIPLGKVAIEDFSEKLEVRIGNVNSKYAAERELLQKLQTGDRKSNFKRVFTTIGDYKMDALYNSLIMPTLQKYDYNNTNVLSRDMLSINNNNISHSVRFGAIKKSDSKEFILTEIGKILLDEKTDRRKVFCQQLLKYYSTTKSGTYIFPYRIWFECFKELNEIRKFDFVYSLYTIKDGNLLSIRQAIDRIKELQETYPNIDNLNTENKEKLLHILNQKYNLDLKFKSVFTSRDTVYNQFNFFVKHLLEFEHLFEFDKSNQTLKVVTPDYLEALLLRDQIMVTWAEENNFKKLENAITSNVY</sequence>
<dbReference type="InterPro" id="IPR014001">
    <property type="entry name" value="Helicase_ATP-bd"/>
</dbReference>
<dbReference type="PANTHER" id="PTHR47396">
    <property type="entry name" value="TYPE I RESTRICTION ENZYME ECOKI R PROTEIN"/>
    <property type="match status" value="1"/>
</dbReference>
<dbReference type="CDD" id="cd18785">
    <property type="entry name" value="SF2_C"/>
    <property type="match status" value="1"/>
</dbReference>
<dbReference type="InterPro" id="IPR050742">
    <property type="entry name" value="Helicase_Restrict-Modif_Enz"/>
</dbReference>
<dbReference type="Proteomes" id="UP000289562">
    <property type="component" value="Unassembled WGS sequence"/>
</dbReference>
<dbReference type="GO" id="GO:0005524">
    <property type="term" value="F:ATP binding"/>
    <property type="evidence" value="ECO:0007669"/>
    <property type="project" value="InterPro"/>
</dbReference>
<feature type="domain" description="Helicase C-terminal" evidence="2">
    <location>
        <begin position="475"/>
        <end position="644"/>
    </location>
</feature>
<dbReference type="PANTHER" id="PTHR47396:SF1">
    <property type="entry name" value="ATP-DEPENDENT HELICASE IRC3-RELATED"/>
    <property type="match status" value="1"/>
</dbReference>